<feature type="compositionally biased region" description="Basic and acidic residues" evidence="5">
    <location>
        <begin position="256"/>
        <end position="265"/>
    </location>
</feature>
<feature type="region of interest" description="Disordered" evidence="5">
    <location>
        <begin position="1"/>
        <end position="25"/>
    </location>
</feature>
<dbReference type="PANTHER" id="PTHR14134">
    <property type="entry name" value="E3 UBIQUITIN-PROTEIN LIGASE RAD18"/>
    <property type="match status" value="1"/>
</dbReference>
<feature type="compositionally biased region" description="Polar residues" evidence="5">
    <location>
        <begin position="327"/>
        <end position="336"/>
    </location>
</feature>
<feature type="domain" description="RING-type" evidence="6">
    <location>
        <begin position="43"/>
        <end position="95"/>
    </location>
</feature>
<dbReference type="GO" id="GO:0006513">
    <property type="term" value="P:protein monoubiquitination"/>
    <property type="evidence" value="ECO:0007669"/>
    <property type="project" value="InterPro"/>
</dbReference>
<accession>A0A1M8ACD6</accession>
<evidence type="ECO:0000256" key="3">
    <source>
        <dbReference type="ARBA" id="ARBA00022833"/>
    </source>
</evidence>
<keyword evidence="1" id="KW-0479">Metal-binding</keyword>
<dbReference type="GO" id="GO:0061630">
    <property type="term" value="F:ubiquitin protein ligase activity"/>
    <property type="evidence" value="ECO:0007669"/>
    <property type="project" value="InterPro"/>
</dbReference>
<name>A0A1M8ACD6_MALS4</name>
<dbReference type="InterPro" id="IPR001841">
    <property type="entry name" value="Znf_RING"/>
</dbReference>
<dbReference type="OrthoDB" id="6105938at2759"/>
<dbReference type="SMART" id="SM00184">
    <property type="entry name" value="RING"/>
    <property type="match status" value="1"/>
</dbReference>
<feature type="region of interest" description="Disordered" evidence="5">
    <location>
        <begin position="190"/>
        <end position="209"/>
    </location>
</feature>
<dbReference type="Pfam" id="PF13445">
    <property type="entry name" value="zf-RING_UBOX"/>
    <property type="match status" value="1"/>
</dbReference>
<dbReference type="VEuPathDB" id="FungiDB:MSYG_4378"/>
<reference evidence="8" key="1">
    <citation type="journal article" date="2017" name="Nucleic Acids Res.">
        <title>Proteogenomics produces comprehensive and highly accurate protein-coding gene annotation in a complete genome assembly of Malassezia sympodialis.</title>
        <authorList>
            <person name="Zhu Y."/>
            <person name="Engstroem P.G."/>
            <person name="Tellgren-Roth C."/>
            <person name="Baudo C.D."/>
            <person name="Kennell J.C."/>
            <person name="Sun S."/>
            <person name="Billmyre R.B."/>
            <person name="Schroeder M.S."/>
            <person name="Andersson A."/>
            <person name="Holm T."/>
            <person name="Sigurgeirsson B."/>
            <person name="Wu G."/>
            <person name="Sankaranarayanan S.R."/>
            <person name="Siddharthan R."/>
            <person name="Sanyal K."/>
            <person name="Lundeberg J."/>
            <person name="Nystedt B."/>
            <person name="Boekhout T."/>
            <person name="Dawson T.L. Jr."/>
            <person name="Heitman J."/>
            <person name="Scheynius A."/>
            <person name="Lehtioe J."/>
        </authorList>
    </citation>
    <scope>NUCLEOTIDE SEQUENCE [LARGE SCALE GENOMIC DNA]</scope>
    <source>
        <strain evidence="8">ATCC 42132</strain>
    </source>
</reference>
<feature type="region of interest" description="Disordered" evidence="5">
    <location>
        <begin position="221"/>
        <end position="336"/>
    </location>
</feature>
<sequence>MRGSLAEMHKRPRLEHAPEDGAPAVQHKDASVTLKTIEQGLLCGVCMELYDRPCALSPCGHIFCAECLVSWFSVAEEVAHTSRNARRKKVCPSCRAQVVTPPLELWALKGVLQAVREHYGHTLETPEIQTSLWDGLFDPSTFYHVIRDQDDDVLRCGMCSSEILEGQCTNPECGIVYENLSDDEEGHFRGVNLQDTSEGGSASSQEEDAGSLDDFVVGDEEHVSEASSDSGIVSVSPPKKRTATEKEPTRPSTRTESSRNQRQERLQALMAARARRGHGANLPSESEEEDGDDAEVDNTLSDSEEGYEVVQDSDYDSDEADEGIDDAQTSISDTAE</sequence>
<evidence type="ECO:0000259" key="6">
    <source>
        <dbReference type="PROSITE" id="PS50089"/>
    </source>
</evidence>
<evidence type="ECO:0000256" key="2">
    <source>
        <dbReference type="ARBA" id="ARBA00022771"/>
    </source>
</evidence>
<evidence type="ECO:0000256" key="4">
    <source>
        <dbReference type="PROSITE-ProRule" id="PRU00175"/>
    </source>
</evidence>
<evidence type="ECO:0000256" key="1">
    <source>
        <dbReference type="ARBA" id="ARBA00022723"/>
    </source>
</evidence>
<dbReference type="AlphaFoldDB" id="A0A1M8ACD6"/>
<dbReference type="InterPro" id="IPR027370">
    <property type="entry name" value="Znf-RING_euk"/>
</dbReference>
<dbReference type="OMA" id="ICEICVG"/>
<dbReference type="InterPro" id="IPR017907">
    <property type="entry name" value="Znf_RING_CS"/>
</dbReference>
<dbReference type="GO" id="GO:0008270">
    <property type="term" value="F:zinc ion binding"/>
    <property type="evidence" value="ECO:0007669"/>
    <property type="project" value="UniProtKB-KW"/>
</dbReference>
<proteinExistence type="predicted"/>
<evidence type="ECO:0000313" key="7">
    <source>
        <dbReference type="EMBL" id="SHO80023.1"/>
    </source>
</evidence>
<keyword evidence="3" id="KW-0862">Zinc</keyword>
<dbReference type="PROSITE" id="PS00518">
    <property type="entry name" value="ZF_RING_1"/>
    <property type="match status" value="1"/>
</dbReference>
<dbReference type="GO" id="GO:0006301">
    <property type="term" value="P:DNA damage tolerance"/>
    <property type="evidence" value="ECO:0007669"/>
    <property type="project" value="InterPro"/>
</dbReference>
<evidence type="ECO:0000256" key="5">
    <source>
        <dbReference type="SAM" id="MobiDB-lite"/>
    </source>
</evidence>
<dbReference type="GO" id="GO:0016874">
    <property type="term" value="F:ligase activity"/>
    <property type="evidence" value="ECO:0007669"/>
    <property type="project" value="UniProtKB-KW"/>
</dbReference>
<dbReference type="InterPro" id="IPR039577">
    <property type="entry name" value="Rad18"/>
</dbReference>
<dbReference type="SUPFAM" id="SSF57850">
    <property type="entry name" value="RING/U-box"/>
    <property type="match status" value="1"/>
</dbReference>
<protein>
    <submittedName>
        <fullName evidence="7">Similar to S.cerevisiae protein PSH1 (E3 ubiquitin ligase targeting centromere-binding protein Cse4p)</fullName>
    </submittedName>
</protein>
<feature type="compositionally biased region" description="Polar residues" evidence="5">
    <location>
        <begin position="193"/>
        <end position="204"/>
    </location>
</feature>
<organism evidence="7 8">
    <name type="scientific">Malassezia sympodialis (strain ATCC 42132)</name>
    <name type="common">Atopic eczema-associated yeast</name>
    <dbReference type="NCBI Taxonomy" id="1230383"/>
    <lineage>
        <taxon>Eukaryota</taxon>
        <taxon>Fungi</taxon>
        <taxon>Dikarya</taxon>
        <taxon>Basidiomycota</taxon>
        <taxon>Ustilaginomycotina</taxon>
        <taxon>Malasseziomycetes</taxon>
        <taxon>Malasseziales</taxon>
        <taxon>Malasseziaceae</taxon>
        <taxon>Malassezia</taxon>
    </lineage>
</organism>
<dbReference type="InterPro" id="IPR013083">
    <property type="entry name" value="Znf_RING/FYVE/PHD"/>
</dbReference>
<dbReference type="Gene3D" id="3.30.40.10">
    <property type="entry name" value="Zinc/RING finger domain, C3HC4 (zinc finger)"/>
    <property type="match status" value="1"/>
</dbReference>
<feature type="compositionally biased region" description="Acidic residues" evidence="5">
    <location>
        <begin position="285"/>
        <end position="325"/>
    </location>
</feature>
<keyword evidence="8" id="KW-1185">Reference proteome</keyword>
<dbReference type="GO" id="GO:0003697">
    <property type="term" value="F:single-stranded DNA binding"/>
    <property type="evidence" value="ECO:0007669"/>
    <property type="project" value="InterPro"/>
</dbReference>
<keyword evidence="2 4" id="KW-0863">Zinc-finger</keyword>
<dbReference type="STRING" id="1230383.A0A1M8ACD6"/>
<dbReference type="PROSITE" id="PS50089">
    <property type="entry name" value="ZF_RING_2"/>
    <property type="match status" value="1"/>
</dbReference>
<gene>
    <name evidence="7" type="ORF">MSYG_4378</name>
</gene>
<keyword evidence="7" id="KW-0436">Ligase</keyword>
<dbReference type="EMBL" id="LT671828">
    <property type="protein sequence ID" value="SHO80023.1"/>
    <property type="molecule type" value="Genomic_DNA"/>
</dbReference>
<evidence type="ECO:0000313" key="8">
    <source>
        <dbReference type="Proteomes" id="UP000186303"/>
    </source>
</evidence>
<dbReference type="Proteomes" id="UP000186303">
    <property type="component" value="Chromosome 8"/>
</dbReference>